<comment type="caution">
    <text evidence="1">The sequence shown here is derived from an EMBL/GenBank/DDBJ whole genome shotgun (WGS) entry which is preliminary data.</text>
</comment>
<dbReference type="EMBL" id="JACXVP010000010">
    <property type="protein sequence ID" value="KAG5579981.1"/>
    <property type="molecule type" value="Genomic_DNA"/>
</dbReference>
<protein>
    <submittedName>
        <fullName evidence="1">Uncharacterized protein</fullName>
    </submittedName>
</protein>
<name>A0A9J5WXI8_SOLCO</name>
<proteinExistence type="predicted"/>
<evidence type="ECO:0000313" key="1">
    <source>
        <dbReference type="EMBL" id="KAG5579981.1"/>
    </source>
</evidence>
<reference evidence="1 2" key="1">
    <citation type="submission" date="2020-09" db="EMBL/GenBank/DDBJ databases">
        <title>De no assembly of potato wild relative species, Solanum commersonii.</title>
        <authorList>
            <person name="Cho K."/>
        </authorList>
    </citation>
    <scope>NUCLEOTIDE SEQUENCE [LARGE SCALE GENOMIC DNA]</scope>
    <source>
        <strain evidence="1">LZ3.2</strain>
        <tissue evidence="1">Leaf</tissue>
    </source>
</reference>
<gene>
    <name evidence="1" type="ORF">H5410_050608</name>
</gene>
<dbReference type="AlphaFoldDB" id="A0A9J5WXI8"/>
<keyword evidence="2" id="KW-1185">Reference proteome</keyword>
<sequence length="109" mass="13401">MVKTVIPRWFYEWWSYFGGNRDILPQQFLNRFDEFQTKEQISTLPEHIKMCKIFLRKEFLILYLGTWLRLSQTESNISPKRLKFRMDSQDFLFIILINKVMLNYTTYSD</sequence>
<organism evidence="1 2">
    <name type="scientific">Solanum commersonii</name>
    <name type="common">Commerson's wild potato</name>
    <name type="synonym">Commerson's nightshade</name>
    <dbReference type="NCBI Taxonomy" id="4109"/>
    <lineage>
        <taxon>Eukaryota</taxon>
        <taxon>Viridiplantae</taxon>
        <taxon>Streptophyta</taxon>
        <taxon>Embryophyta</taxon>
        <taxon>Tracheophyta</taxon>
        <taxon>Spermatophyta</taxon>
        <taxon>Magnoliopsida</taxon>
        <taxon>eudicotyledons</taxon>
        <taxon>Gunneridae</taxon>
        <taxon>Pentapetalae</taxon>
        <taxon>asterids</taxon>
        <taxon>lamiids</taxon>
        <taxon>Solanales</taxon>
        <taxon>Solanaceae</taxon>
        <taxon>Solanoideae</taxon>
        <taxon>Solaneae</taxon>
        <taxon>Solanum</taxon>
    </lineage>
</organism>
<dbReference type="Proteomes" id="UP000824120">
    <property type="component" value="Chromosome 10"/>
</dbReference>
<evidence type="ECO:0000313" key="2">
    <source>
        <dbReference type="Proteomes" id="UP000824120"/>
    </source>
</evidence>
<accession>A0A9J5WXI8</accession>